<name>X6MTI6_RETFI</name>
<evidence type="ECO:0000313" key="2">
    <source>
        <dbReference type="Proteomes" id="UP000023152"/>
    </source>
</evidence>
<dbReference type="Proteomes" id="UP000023152">
    <property type="component" value="Unassembled WGS sequence"/>
</dbReference>
<organism evidence="1 2">
    <name type="scientific">Reticulomyxa filosa</name>
    <dbReference type="NCBI Taxonomy" id="46433"/>
    <lineage>
        <taxon>Eukaryota</taxon>
        <taxon>Sar</taxon>
        <taxon>Rhizaria</taxon>
        <taxon>Retaria</taxon>
        <taxon>Foraminifera</taxon>
        <taxon>Monothalamids</taxon>
        <taxon>Reticulomyxidae</taxon>
        <taxon>Reticulomyxa</taxon>
    </lineage>
</organism>
<comment type="caution">
    <text evidence="1">The sequence shown here is derived from an EMBL/GenBank/DDBJ whole genome shotgun (WGS) entry which is preliminary data.</text>
</comment>
<gene>
    <name evidence="1" type="ORF">RFI_20568</name>
</gene>
<dbReference type="EMBL" id="ASPP01017846">
    <property type="protein sequence ID" value="ETO16772.1"/>
    <property type="molecule type" value="Genomic_DNA"/>
</dbReference>
<proteinExistence type="predicted"/>
<protein>
    <submittedName>
        <fullName evidence="1">Uncharacterized protein</fullName>
    </submittedName>
</protein>
<accession>X6MTI6</accession>
<sequence>MEELCKCFWMEIYVKSCKTLQCWRDDCLKLEKRNKWKYQQKACIILSDKMRSQLVMLLATDKERFTIFCSLLSSSLSLLQITALLKIYFRKILTRTSNKTLIQNILLLIRLIYNEKEQQVHIITNHTLIYFVILKKAFSLFEKFFSSPLVFLISSTYYNKLYFNLFCYNMYLKLRKLFELPAISIKAQDILFSLLDLSLNVMCSRDGDLSLICCSFLILLFFCSFKVLIKLLNFAESDVENNIAREHIVIGMSDIYFSIIFFISSYLKFVHWFLL</sequence>
<dbReference type="AlphaFoldDB" id="X6MTI6"/>
<reference evidence="1 2" key="1">
    <citation type="journal article" date="2013" name="Curr. Biol.">
        <title>The Genome of the Foraminiferan Reticulomyxa filosa.</title>
        <authorList>
            <person name="Glockner G."/>
            <person name="Hulsmann N."/>
            <person name="Schleicher M."/>
            <person name="Noegel A.A."/>
            <person name="Eichinger L."/>
            <person name="Gallinger C."/>
            <person name="Pawlowski J."/>
            <person name="Sierra R."/>
            <person name="Euteneuer U."/>
            <person name="Pillet L."/>
            <person name="Moustafa A."/>
            <person name="Platzer M."/>
            <person name="Groth M."/>
            <person name="Szafranski K."/>
            <person name="Schliwa M."/>
        </authorList>
    </citation>
    <scope>NUCLEOTIDE SEQUENCE [LARGE SCALE GENOMIC DNA]</scope>
</reference>
<keyword evidence="2" id="KW-1185">Reference proteome</keyword>
<evidence type="ECO:0000313" key="1">
    <source>
        <dbReference type="EMBL" id="ETO16772.1"/>
    </source>
</evidence>